<evidence type="ECO:0000313" key="2">
    <source>
        <dbReference type="EMBL" id="ODQ91349.1"/>
    </source>
</evidence>
<dbReference type="Proteomes" id="UP000094243">
    <property type="component" value="Unassembled WGS sequence"/>
</dbReference>
<protein>
    <submittedName>
        <fullName evidence="2">Uncharacterized protein</fullName>
    </submittedName>
</protein>
<dbReference type="RefSeq" id="WP_069406284.1">
    <property type="nucleotide sequence ID" value="NZ_MIGZ01000100.1"/>
</dbReference>
<name>A0A1E3RNC7_9MYCO</name>
<keyword evidence="3" id="KW-1185">Reference proteome</keyword>
<sequence length="84" mass="9559">MSDMPDTATTPRRRRNWRHNETRARDKMVAKRVSDHDHKALTKFAEAQGVKVAVLLEPFVADLIKQAHEYCEKNGEILGSVKAS</sequence>
<proteinExistence type="predicted"/>
<feature type="region of interest" description="Disordered" evidence="1">
    <location>
        <begin position="1"/>
        <end position="21"/>
    </location>
</feature>
<dbReference type="EMBL" id="MIGZ01000100">
    <property type="protein sequence ID" value="ODQ91349.1"/>
    <property type="molecule type" value="Genomic_DNA"/>
</dbReference>
<gene>
    <name evidence="2" type="ORF">BHQ17_16770</name>
</gene>
<reference evidence="3" key="1">
    <citation type="submission" date="2016-09" db="EMBL/GenBank/DDBJ databases">
        <authorList>
            <person name="Greninger A.L."/>
            <person name="Jerome K.R."/>
            <person name="Mcnair B."/>
            <person name="Wallis C."/>
            <person name="Fang F."/>
        </authorList>
    </citation>
    <scope>NUCLEOTIDE SEQUENCE [LARGE SCALE GENOMIC DNA]</scope>
    <source>
        <strain evidence="3">M7</strain>
    </source>
</reference>
<dbReference type="OrthoDB" id="4640564at2"/>
<evidence type="ECO:0000256" key="1">
    <source>
        <dbReference type="SAM" id="MobiDB-lite"/>
    </source>
</evidence>
<organism evidence="2 3">
    <name type="scientific">Mycolicibacterium holsaticum</name>
    <dbReference type="NCBI Taxonomy" id="152142"/>
    <lineage>
        <taxon>Bacteria</taxon>
        <taxon>Bacillati</taxon>
        <taxon>Actinomycetota</taxon>
        <taxon>Actinomycetes</taxon>
        <taxon>Mycobacteriales</taxon>
        <taxon>Mycobacteriaceae</taxon>
        <taxon>Mycolicibacterium</taxon>
    </lineage>
</organism>
<evidence type="ECO:0000313" key="3">
    <source>
        <dbReference type="Proteomes" id="UP000094243"/>
    </source>
</evidence>
<accession>A0A1E3RNC7</accession>
<dbReference type="AlphaFoldDB" id="A0A1E3RNC7"/>
<comment type="caution">
    <text evidence="2">The sequence shown here is derived from an EMBL/GenBank/DDBJ whole genome shotgun (WGS) entry which is preliminary data.</text>
</comment>